<evidence type="ECO:0000256" key="2">
    <source>
        <dbReference type="ARBA" id="ARBA00012768"/>
    </source>
</evidence>
<keyword evidence="9 12" id="KW-0411">Iron-sulfur</keyword>
<keyword evidence="4 12" id="KW-0540">Nuclease</keyword>
<evidence type="ECO:0000256" key="1">
    <source>
        <dbReference type="ARBA" id="ARBA00009189"/>
    </source>
</evidence>
<evidence type="ECO:0000256" key="11">
    <source>
        <dbReference type="ARBA" id="ARBA00023211"/>
    </source>
</evidence>
<keyword evidence="7 12" id="KW-0269">Exonuclease</keyword>
<evidence type="ECO:0000256" key="5">
    <source>
        <dbReference type="ARBA" id="ARBA00022723"/>
    </source>
</evidence>
<dbReference type="NCBIfam" id="TIGR00372">
    <property type="entry name" value="cas4"/>
    <property type="match status" value="1"/>
</dbReference>
<organism evidence="14 15">
    <name type="scientific">Methanobrevibacter gottschalkii</name>
    <dbReference type="NCBI Taxonomy" id="190974"/>
    <lineage>
        <taxon>Archaea</taxon>
        <taxon>Methanobacteriati</taxon>
        <taxon>Methanobacteriota</taxon>
        <taxon>Methanomada group</taxon>
        <taxon>Methanobacteria</taxon>
        <taxon>Methanobacteriales</taxon>
        <taxon>Methanobacteriaceae</taxon>
        <taxon>Methanobrevibacter</taxon>
    </lineage>
</organism>
<comment type="cofactor">
    <cofactor evidence="12">
        <name>iron-sulfur cluster</name>
        <dbReference type="ChEBI" id="CHEBI:30408"/>
    </cofactor>
</comment>
<keyword evidence="10 12" id="KW-0051">Antiviral defense</keyword>
<evidence type="ECO:0000256" key="6">
    <source>
        <dbReference type="ARBA" id="ARBA00022801"/>
    </source>
</evidence>
<dbReference type="InterPro" id="IPR013343">
    <property type="entry name" value="CRISPR-assoc_prot_Cas4"/>
</dbReference>
<dbReference type="PANTHER" id="PTHR36531">
    <property type="entry name" value="CRISPR-ASSOCIATED EXONUCLEASE CAS4"/>
    <property type="match status" value="1"/>
</dbReference>
<comment type="function">
    <text evidence="12">CRISPR (clustered regularly interspaced short palindromic repeat) is an adaptive immune system that provides protection against mobile genetic elements (viruses, transposable elements and conjugative plasmids). CRISPR clusters contain sequences complementary to antecedent mobile elements and target invading nucleic acids. CRISPR clusters are transcribed and processed into CRISPR RNA (crRNA).</text>
</comment>
<dbReference type="OrthoDB" id="26676at2157"/>
<evidence type="ECO:0000259" key="13">
    <source>
        <dbReference type="Pfam" id="PF01930"/>
    </source>
</evidence>
<evidence type="ECO:0000256" key="3">
    <source>
        <dbReference type="ARBA" id="ARBA00020049"/>
    </source>
</evidence>
<name>A0A1H7FS26_9EURY</name>
<dbReference type="Gene3D" id="3.90.320.10">
    <property type="match status" value="1"/>
</dbReference>
<dbReference type="GO" id="GO:0051536">
    <property type="term" value="F:iron-sulfur cluster binding"/>
    <property type="evidence" value="ECO:0007669"/>
    <property type="project" value="UniProtKB-KW"/>
</dbReference>
<evidence type="ECO:0000313" key="14">
    <source>
        <dbReference type="EMBL" id="SEK28906.1"/>
    </source>
</evidence>
<proteinExistence type="inferred from homology"/>
<dbReference type="GO" id="GO:0046872">
    <property type="term" value="F:metal ion binding"/>
    <property type="evidence" value="ECO:0007669"/>
    <property type="project" value="UniProtKB-KW"/>
</dbReference>
<dbReference type="EMBL" id="FOAK01000001">
    <property type="protein sequence ID" value="SEK28906.1"/>
    <property type="molecule type" value="Genomic_DNA"/>
</dbReference>
<dbReference type="EC" id="3.1.12.1" evidence="2 12"/>
<gene>
    <name evidence="14" type="ORF">SAMN05216439_0753</name>
</gene>
<reference evidence="14 15" key="1">
    <citation type="submission" date="2016-10" db="EMBL/GenBank/DDBJ databases">
        <authorList>
            <person name="de Groot N.N."/>
        </authorList>
    </citation>
    <scope>NUCLEOTIDE SEQUENCE [LARGE SCALE GENOMIC DNA]</scope>
    <source>
        <strain evidence="14 15">DSM 11978</strain>
    </source>
</reference>
<dbReference type="STRING" id="190974.SAMN05216439_0753"/>
<evidence type="ECO:0000256" key="12">
    <source>
        <dbReference type="RuleBase" id="RU365022"/>
    </source>
</evidence>
<keyword evidence="8 12" id="KW-0408">Iron</keyword>
<comment type="similarity">
    <text evidence="1 12">Belongs to the CRISPR-associated exonuclease Cas4 family.</text>
</comment>
<dbReference type="Pfam" id="PF01930">
    <property type="entry name" value="Cas_Cas4"/>
    <property type="match status" value="1"/>
</dbReference>
<dbReference type="InterPro" id="IPR051827">
    <property type="entry name" value="Cas4_exonuclease"/>
</dbReference>
<evidence type="ECO:0000256" key="9">
    <source>
        <dbReference type="ARBA" id="ARBA00023014"/>
    </source>
</evidence>
<dbReference type="InterPro" id="IPR011604">
    <property type="entry name" value="PDDEXK-like_dom_sf"/>
</dbReference>
<keyword evidence="11 12" id="KW-0464">Manganese</keyword>
<dbReference type="AlphaFoldDB" id="A0A1H7FS26"/>
<evidence type="ECO:0000256" key="7">
    <source>
        <dbReference type="ARBA" id="ARBA00022839"/>
    </source>
</evidence>
<dbReference type="GO" id="GO:0051607">
    <property type="term" value="P:defense response to virus"/>
    <property type="evidence" value="ECO:0007669"/>
    <property type="project" value="UniProtKB-KW"/>
</dbReference>
<evidence type="ECO:0000256" key="10">
    <source>
        <dbReference type="ARBA" id="ARBA00023118"/>
    </source>
</evidence>
<keyword evidence="5 12" id="KW-0479">Metal-binding</keyword>
<evidence type="ECO:0000313" key="15">
    <source>
        <dbReference type="Proteomes" id="UP000199506"/>
    </source>
</evidence>
<dbReference type="GO" id="GO:0004527">
    <property type="term" value="F:exonuclease activity"/>
    <property type="evidence" value="ECO:0007669"/>
    <property type="project" value="UniProtKB-KW"/>
</dbReference>
<protein>
    <recommendedName>
        <fullName evidence="3 12">CRISPR-associated exonuclease Cas4</fullName>
        <ecNumber evidence="2 12">3.1.12.1</ecNumber>
    </recommendedName>
</protein>
<comment type="cofactor">
    <cofactor evidence="12">
        <name>Mg(2+)</name>
        <dbReference type="ChEBI" id="CHEBI:18420"/>
    </cofactor>
    <cofactor evidence="12">
        <name>Mn(2+)</name>
        <dbReference type="ChEBI" id="CHEBI:29035"/>
    </cofactor>
    <text evidence="12">Mg(2+) or Mn(2+) required for ssDNA cleavage activity.</text>
</comment>
<feature type="domain" description="DUF83" evidence="13">
    <location>
        <begin position="152"/>
        <end position="262"/>
    </location>
</feature>
<sequence length="264" mass="31026">MINLSSIKMHMYCPMSLYLKTHVDIDENDMYNCYLEIKNLKIDIQDLMQKNIRKIKRTMSLEEIEKILSQNIYEYIENTTKSMKSSNIEITSEQISEINDETYFNIKILSIKSKKAMTILNKDGFGITEMFFPNCLYSYLIKDTQLELIGICDKIEIIDGRYYPISIKSSNPPIKGVWDQDAIELVANAILLEEEFDTEIFVGFVDYKKIGDRRPVIMDVNLRKSLFSVIREVKEIIENKKLPNIKRNSKKCRNCEYENICMKK</sequence>
<keyword evidence="6 12" id="KW-0378">Hydrolase</keyword>
<dbReference type="Proteomes" id="UP000199506">
    <property type="component" value="Unassembled WGS sequence"/>
</dbReference>
<evidence type="ECO:0000256" key="8">
    <source>
        <dbReference type="ARBA" id="ARBA00023004"/>
    </source>
</evidence>
<accession>A0A1H7FS26</accession>
<dbReference type="RefSeq" id="WP_069575705.1">
    <property type="nucleotide sequence ID" value="NZ_FOAK01000001.1"/>
</dbReference>
<dbReference type="InterPro" id="IPR022765">
    <property type="entry name" value="Dna2/Cas4_DUF83"/>
</dbReference>
<dbReference type="PANTHER" id="PTHR36531:SF2">
    <property type="entry name" value="CRISPR-ASSOCIATED EXONUCLEASE CAS4"/>
    <property type="match status" value="1"/>
</dbReference>
<evidence type="ECO:0000256" key="4">
    <source>
        <dbReference type="ARBA" id="ARBA00022722"/>
    </source>
</evidence>